<protein>
    <submittedName>
        <fullName evidence="1">Uncharacterized protein</fullName>
    </submittedName>
</protein>
<sequence>MTTITPIEQLMLINTLLSSKQKFNYSLAFIARYINTSIDSSLQRLLIERYFQQRNLLTYINHNLIHHANTRKKELEQQIERTNH</sequence>
<dbReference type="EMBL" id="LAZR01000243">
    <property type="protein sequence ID" value="KKN79739.1"/>
    <property type="molecule type" value="Genomic_DNA"/>
</dbReference>
<accession>A0A0F9TKE3</accession>
<evidence type="ECO:0000313" key="1">
    <source>
        <dbReference type="EMBL" id="KKN79739.1"/>
    </source>
</evidence>
<gene>
    <name evidence="1" type="ORF">LCGC14_0337610</name>
</gene>
<reference evidence="1" key="1">
    <citation type="journal article" date="2015" name="Nature">
        <title>Complex archaea that bridge the gap between prokaryotes and eukaryotes.</title>
        <authorList>
            <person name="Spang A."/>
            <person name="Saw J.H."/>
            <person name="Jorgensen S.L."/>
            <person name="Zaremba-Niedzwiedzka K."/>
            <person name="Martijn J."/>
            <person name="Lind A.E."/>
            <person name="van Eijk R."/>
            <person name="Schleper C."/>
            <person name="Guy L."/>
            <person name="Ettema T.J."/>
        </authorList>
    </citation>
    <scope>NUCLEOTIDE SEQUENCE</scope>
</reference>
<organism evidence="1">
    <name type="scientific">marine sediment metagenome</name>
    <dbReference type="NCBI Taxonomy" id="412755"/>
    <lineage>
        <taxon>unclassified sequences</taxon>
        <taxon>metagenomes</taxon>
        <taxon>ecological metagenomes</taxon>
    </lineage>
</organism>
<comment type="caution">
    <text evidence="1">The sequence shown here is derived from an EMBL/GenBank/DDBJ whole genome shotgun (WGS) entry which is preliminary data.</text>
</comment>
<dbReference type="AlphaFoldDB" id="A0A0F9TKE3"/>
<name>A0A0F9TKE3_9ZZZZ</name>
<proteinExistence type="predicted"/>